<protein>
    <submittedName>
        <fullName evidence="1">Uncharacterized protein</fullName>
    </submittedName>
</protein>
<evidence type="ECO:0000313" key="2">
    <source>
        <dbReference type="Proteomes" id="UP000499080"/>
    </source>
</evidence>
<sequence>MNKFSSVNMTYKKADKDADCLIVKAIPLAPTHPSVVVMGEGIELFVILTWSSKSFLRRLPTLDVADRNSAKAICLRILLPCIAFSELKKRCAHAL</sequence>
<keyword evidence="2" id="KW-1185">Reference proteome</keyword>
<name>A0A4Y2WCN4_ARAVE</name>
<dbReference type="EMBL" id="BGPR01058549">
    <property type="protein sequence ID" value="GBO34711.1"/>
    <property type="molecule type" value="Genomic_DNA"/>
</dbReference>
<gene>
    <name evidence="1" type="ORF">AVEN_14348_1</name>
</gene>
<evidence type="ECO:0000313" key="1">
    <source>
        <dbReference type="EMBL" id="GBO34711.1"/>
    </source>
</evidence>
<reference evidence="1 2" key="1">
    <citation type="journal article" date="2019" name="Sci. Rep.">
        <title>Orb-weaving spider Araneus ventricosus genome elucidates the spidroin gene catalogue.</title>
        <authorList>
            <person name="Kono N."/>
            <person name="Nakamura H."/>
            <person name="Ohtoshi R."/>
            <person name="Moran D.A.P."/>
            <person name="Shinohara A."/>
            <person name="Yoshida Y."/>
            <person name="Fujiwara M."/>
            <person name="Mori M."/>
            <person name="Tomita M."/>
            <person name="Arakawa K."/>
        </authorList>
    </citation>
    <scope>NUCLEOTIDE SEQUENCE [LARGE SCALE GENOMIC DNA]</scope>
</reference>
<organism evidence="1 2">
    <name type="scientific">Araneus ventricosus</name>
    <name type="common">Orbweaver spider</name>
    <name type="synonym">Epeira ventricosa</name>
    <dbReference type="NCBI Taxonomy" id="182803"/>
    <lineage>
        <taxon>Eukaryota</taxon>
        <taxon>Metazoa</taxon>
        <taxon>Ecdysozoa</taxon>
        <taxon>Arthropoda</taxon>
        <taxon>Chelicerata</taxon>
        <taxon>Arachnida</taxon>
        <taxon>Araneae</taxon>
        <taxon>Araneomorphae</taxon>
        <taxon>Entelegynae</taxon>
        <taxon>Araneoidea</taxon>
        <taxon>Araneidae</taxon>
        <taxon>Araneus</taxon>
    </lineage>
</organism>
<dbReference type="Proteomes" id="UP000499080">
    <property type="component" value="Unassembled WGS sequence"/>
</dbReference>
<accession>A0A4Y2WCN4</accession>
<proteinExistence type="predicted"/>
<comment type="caution">
    <text evidence="1">The sequence shown here is derived from an EMBL/GenBank/DDBJ whole genome shotgun (WGS) entry which is preliminary data.</text>
</comment>
<dbReference type="AlphaFoldDB" id="A0A4Y2WCN4"/>